<organism evidence="1 2">
    <name type="scientific">Pleurodeles waltl</name>
    <name type="common">Iberian ribbed newt</name>
    <dbReference type="NCBI Taxonomy" id="8319"/>
    <lineage>
        <taxon>Eukaryota</taxon>
        <taxon>Metazoa</taxon>
        <taxon>Chordata</taxon>
        <taxon>Craniata</taxon>
        <taxon>Vertebrata</taxon>
        <taxon>Euteleostomi</taxon>
        <taxon>Amphibia</taxon>
        <taxon>Batrachia</taxon>
        <taxon>Caudata</taxon>
        <taxon>Salamandroidea</taxon>
        <taxon>Salamandridae</taxon>
        <taxon>Pleurodelinae</taxon>
        <taxon>Pleurodeles</taxon>
    </lineage>
</organism>
<proteinExistence type="predicted"/>
<accession>A0AAV7QC86</accession>
<sequence length="165" mass="18970">MEAHTKHLDDQERQARRNNFHFVGLPEHDEGYSLLAFLELWLQVFIALEGLTNFYAVENAHRVPAREPHPRAPACPLVARLLLFQGLDHLLQRDSAHSLFVVNNVKVSLHPDCTLQVQTQQAFFIKVKQKVCDIGLLYFLIFPTRLRIQSEDTVNFLKEPSVASD</sequence>
<comment type="caution">
    <text evidence="1">The sequence shown here is derived from an EMBL/GenBank/DDBJ whole genome shotgun (WGS) entry which is preliminary data.</text>
</comment>
<dbReference type="AlphaFoldDB" id="A0AAV7QC86"/>
<dbReference type="Proteomes" id="UP001066276">
    <property type="component" value="Chromosome 6"/>
</dbReference>
<reference evidence="1" key="1">
    <citation type="journal article" date="2022" name="bioRxiv">
        <title>Sequencing and chromosome-scale assembly of the giantPleurodeles waltlgenome.</title>
        <authorList>
            <person name="Brown T."/>
            <person name="Elewa A."/>
            <person name="Iarovenko S."/>
            <person name="Subramanian E."/>
            <person name="Araus A.J."/>
            <person name="Petzold A."/>
            <person name="Susuki M."/>
            <person name="Suzuki K.-i.T."/>
            <person name="Hayashi T."/>
            <person name="Toyoda A."/>
            <person name="Oliveira C."/>
            <person name="Osipova E."/>
            <person name="Leigh N.D."/>
            <person name="Simon A."/>
            <person name="Yun M.H."/>
        </authorList>
    </citation>
    <scope>NUCLEOTIDE SEQUENCE</scope>
    <source>
        <strain evidence="1">20211129_DDA</strain>
        <tissue evidence="1">Liver</tissue>
    </source>
</reference>
<gene>
    <name evidence="1" type="ORF">NDU88_004318</name>
</gene>
<evidence type="ECO:0000313" key="1">
    <source>
        <dbReference type="EMBL" id="KAJ1137924.1"/>
    </source>
</evidence>
<name>A0AAV7QC86_PLEWA</name>
<keyword evidence="2" id="KW-1185">Reference proteome</keyword>
<dbReference type="EMBL" id="JANPWB010000010">
    <property type="protein sequence ID" value="KAJ1137924.1"/>
    <property type="molecule type" value="Genomic_DNA"/>
</dbReference>
<protein>
    <submittedName>
        <fullName evidence="1">Uncharacterized protein</fullName>
    </submittedName>
</protein>
<evidence type="ECO:0000313" key="2">
    <source>
        <dbReference type="Proteomes" id="UP001066276"/>
    </source>
</evidence>
<dbReference type="Gene3D" id="3.30.70.1820">
    <property type="entry name" value="L1 transposable element, RRM domain"/>
    <property type="match status" value="1"/>
</dbReference>